<reference evidence="4" key="1">
    <citation type="submission" date="2025-08" db="UniProtKB">
        <authorList>
            <consortium name="RefSeq"/>
        </authorList>
    </citation>
    <scope>IDENTIFICATION</scope>
    <source>
        <tissue evidence="4">Young leaves</tissue>
    </source>
</reference>
<dbReference type="InterPro" id="IPR001810">
    <property type="entry name" value="F-box_dom"/>
</dbReference>
<name>A0A6J1G2M5_CUCMO</name>
<dbReference type="InterPro" id="IPR036047">
    <property type="entry name" value="F-box-like_dom_sf"/>
</dbReference>
<feature type="domain" description="F-box associated beta-propeller type 1" evidence="2">
    <location>
        <begin position="106"/>
        <end position="346"/>
    </location>
</feature>
<dbReference type="Proteomes" id="UP000504609">
    <property type="component" value="Unplaced"/>
</dbReference>
<keyword evidence="3" id="KW-1185">Reference proteome</keyword>
<dbReference type="KEGG" id="cmos:111450235"/>
<dbReference type="RefSeq" id="XP_022946023.1">
    <property type="nucleotide sequence ID" value="XM_023090255.1"/>
</dbReference>
<evidence type="ECO:0000313" key="4">
    <source>
        <dbReference type="RefSeq" id="XP_022946023.1"/>
    </source>
</evidence>
<organism evidence="3 4">
    <name type="scientific">Cucurbita moschata</name>
    <name type="common">Winter crookneck squash</name>
    <name type="synonym">Cucurbita pepo var. moschata</name>
    <dbReference type="NCBI Taxonomy" id="3662"/>
    <lineage>
        <taxon>Eukaryota</taxon>
        <taxon>Viridiplantae</taxon>
        <taxon>Streptophyta</taxon>
        <taxon>Embryophyta</taxon>
        <taxon>Tracheophyta</taxon>
        <taxon>Spermatophyta</taxon>
        <taxon>Magnoliopsida</taxon>
        <taxon>eudicotyledons</taxon>
        <taxon>Gunneridae</taxon>
        <taxon>Pentapetalae</taxon>
        <taxon>rosids</taxon>
        <taxon>fabids</taxon>
        <taxon>Cucurbitales</taxon>
        <taxon>Cucurbitaceae</taxon>
        <taxon>Cucurbiteae</taxon>
        <taxon>Cucurbita</taxon>
    </lineage>
</organism>
<dbReference type="GeneID" id="111450235"/>
<protein>
    <submittedName>
        <fullName evidence="4">F-box protein CPR30-like</fullName>
    </submittedName>
</protein>
<dbReference type="PANTHER" id="PTHR31672:SF13">
    <property type="entry name" value="F-BOX PROTEIN CPR30-LIKE"/>
    <property type="match status" value="1"/>
</dbReference>
<dbReference type="AlphaFoldDB" id="A0A6J1G2M5"/>
<sequence>MAAEIVGNNLEMAMEILSHLPPETLLRFKSVQKSWYALINDPQFVSKNLSNSLEHKCILLKRVVMNNAGEEEIMLSILNFPFNSSMSVIDLDIPYDEYSRFYKIHGHSHGLICFARCGVDIFLCNPATREFRKLPPSILLTTRPSNNPDTHRSTTNSIGFGYDAKSRDFKVLRVVYFFNDARHFLYYKAEIYHLSKDRWREIEFPSYGYSSYTPEFDLYHEGVYYWWERNGKNILSFDMSEEIFGKISLPKSFNTKNLNRENCKILGVLNGSIVVFDHECEVNDENTFYIWEMKKDECGVISWSNLLTIGPILGIRKPLLFVSSDEVLMEDNEAQMVLYNIKTQLMNVIPLKGQAILIRCQQATFVTKSLISVMGGNNSMSYVR</sequence>
<dbReference type="PANTHER" id="PTHR31672">
    <property type="entry name" value="BNACNNG10540D PROTEIN"/>
    <property type="match status" value="1"/>
</dbReference>
<dbReference type="InterPro" id="IPR006527">
    <property type="entry name" value="F-box-assoc_dom_typ1"/>
</dbReference>
<dbReference type="SUPFAM" id="SSF50965">
    <property type="entry name" value="Galactose oxidase, central domain"/>
    <property type="match status" value="1"/>
</dbReference>
<dbReference type="NCBIfam" id="TIGR01640">
    <property type="entry name" value="F_box_assoc_1"/>
    <property type="match status" value="1"/>
</dbReference>
<dbReference type="InterPro" id="IPR017451">
    <property type="entry name" value="F-box-assoc_interact_dom"/>
</dbReference>
<dbReference type="InterPro" id="IPR011043">
    <property type="entry name" value="Gal_Oxase/kelch_b-propeller"/>
</dbReference>
<dbReference type="Pfam" id="PF00646">
    <property type="entry name" value="F-box"/>
    <property type="match status" value="1"/>
</dbReference>
<accession>A0A6J1G2M5</accession>
<gene>
    <name evidence="4" type="primary">LOC111450235</name>
</gene>
<dbReference type="Pfam" id="PF07734">
    <property type="entry name" value="FBA_1"/>
    <property type="match status" value="1"/>
</dbReference>
<dbReference type="InterPro" id="IPR050796">
    <property type="entry name" value="SCF_F-box_component"/>
</dbReference>
<dbReference type="Gene3D" id="1.20.1280.50">
    <property type="match status" value="1"/>
</dbReference>
<proteinExistence type="predicted"/>
<evidence type="ECO:0000259" key="2">
    <source>
        <dbReference type="Pfam" id="PF07734"/>
    </source>
</evidence>
<evidence type="ECO:0000259" key="1">
    <source>
        <dbReference type="Pfam" id="PF00646"/>
    </source>
</evidence>
<evidence type="ECO:0000313" key="3">
    <source>
        <dbReference type="Proteomes" id="UP000504609"/>
    </source>
</evidence>
<feature type="domain" description="F-box" evidence="1">
    <location>
        <begin position="11"/>
        <end position="45"/>
    </location>
</feature>
<dbReference type="SUPFAM" id="SSF81383">
    <property type="entry name" value="F-box domain"/>
    <property type="match status" value="1"/>
</dbReference>